<dbReference type="InterPro" id="IPR025366">
    <property type="entry name" value="DUF4270"/>
</dbReference>
<organism evidence="2 3">
    <name type="scientific">Portibacter lacus</name>
    <dbReference type="NCBI Taxonomy" id="1099794"/>
    <lineage>
        <taxon>Bacteria</taxon>
        <taxon>Pseudomonadati</taxon>
        <taxon>Bacteroidota</taxon>
        <taxon>Saprospiria</taxon>
        <taxon>Saprospirales</taxon>
        <taxon>Haliscomenobacteraceae</taxon>
        <taxon>Portibacter</taxon>
    </lineage>
</organism>
<feature type="signal peptide" evidence="1">
    <location>
        <begin position="1"/>
        <end position="21"/>
    </location>
</feature>
<dbReference type="AlphaFoldDB" id="A0AA37SMC8"/>
<dbReference type="RefSeq" id="WP_235295318.1">
    <property type="nucleotide sequence ID" value="NZ_BSOH01000006.1"/>
</dbReference>
<comment type="caution">
    <text evidence="2">The sequence shown here is derived from an EMBL/GenBank/DDBJ whole genome shotgun (WGS) entry which is preliminary data.</text>
</comment>
<keyword evidence="3" id="KW-1185">Reference proteome</keyword>
<gene>
    <name evidence="2" type="ORF">GCM10007940_11850</name>
</gene>
<protein>
    <recommendedName>
        <fullName evidence="4">DUF4270 domain-containing protein</fullName>
    </recommendedName>
</protein>
<dbReference type="Pfam" id="PF14092">
    <property type="entry name" value="DUF4270"/>
    <property type="match status" value="1"/>
</dbReference>
<sequence>MKVLLYSLAAMLALVFTFSCNKTSLVGSELFVPGSINLLYEDDFEITGKTIMGDSIITYDGTSSISTLTIGELNDPVFGKTIGEGYVSLNRASTAPIFQYDDGQKVTLDSAVLILSYKHDGFYGDTLTRQEISVNVLEEDIFGADTMYSSFRPSAGSLIGSKSIVPNFNDSLFITEPGDTSVSAYAQQLRITLDDSWAQAMIDDTTLVSSFDNFNAYAPGLKISSTPETSATFGLDFSTNQENPYNYITIYYTKDTLQLTYTIIVGNARHSYFEKDYSGSVVAPFFNDEEKGKELLYLQGLTGAEVEIDIPVLASNDFDEYLVNKAELEFYVLEDDISSDYSPAEAIYLERYNDDGETVVISDVIAASETGVVNIFNGLLQNTTVDGMTIKKYSAIMSIHTISMFNDDDPDSKLRIVTRNNSIVPNRSIIYGPGHPTYPMKFKLNYSK</sequence>
<name>A0AA37SMC8_9BACT</name>
<evidence type="ECO:0008006" key="4">
    <source>
        <dbReference type="Google" id="ProtNLM"/>
    </source>
</evidence>
<reference evidence="2" key="1">
    <citation type="journal article" date="2014" name="Int. J. Syst. Evol. Microbiol.">
        <title>Complete genome sequence of Corynebacterium casei LMG S-19264T (=DSM 44701T), isolated from a smear-ripened cheese.</title>
        <authorList>
            <consortium name="US DOE Joint Genome Institute (JGI-PGF)"/>
            <person name="Walter F."/>
            <person name="Albersmeier A."/>
            <person name="Kalinowski J."/>
            <person name="Ruckert C."/>
        </authorList>
    </citation>
    <scope>NUCLEOTIDE SEQUENCE</scope>
    <source>
        <strain evidence="2">NBRC 108769</strain>
    </source>
</reference>
<proteinExistence type="predicted"/>
<dbReference type="Proteomes" id="UP001156666">
    <property type="component" value="Unassembled WGS sequence"/>
</dbReference>
<evidence type="ECO:0000313" key="2">
    <source>
        <dbReference type="EMBL" id="GLR16570.1"/>
    </source>
</evidence>
<reference evidence="2" key="2">
    <citation type="submission" date="2023-01" db="EMBL/GenBank/DDBJ databases">
        <title>Draft genome sequence of Portibacter lacus strain NBRC 108769.</title>
        <authorList>
            <person name="Sun Q."/>
            <person name="Mori K."/>
        </authorList>
    </citation>
    <scope>NUCLEOTIDE SEQUENCE</scope>
    <source>
        <strain evidence="2">NBRC 108769</strain>
    </source>
</reference>
<keyword evidence="1" id="KW-0732">Signal</keyword>
<accession>A0AA37SMC8</accession>
<dbReference type="PROSITE" id="PS51257">
    <property type="entry name" value="PROKAR_LIPOPROTEIN"/>
    <property type="match status" value="1"/>
</dbReference>
<evidence type="ECO:0000256" key="1">
    <source>
        <dbReference type="SAM" id="SignalP"/>
    </source>
</evidence>
<feature type="chain" id="PRO_5041217132" description="DUF4270 domain-containing protein" evidence="1">
    <location>
        <begin position="22"/>
        <end position="448"/>
    </location>
</feature>
<dbReference type="EMBL" id="BSOH01000006">
    <property type="protein sequence ID" value="GLR16570.1"/>
    <property type="molecule type" value="Genomic_DNA"/>
</dbReference>
<evidence type="ECO:0000313" key="3">
    <source>
        <dbReference type="Proteomes" id="UP001156666"/>
    </source>
</evidence>